<dbReference type="RefSeq" id="WP_141199378.1">
    <property type="nucleotide sequence ID" value="NZ_CP041186.1"/>
</dbReference>
<proteinExistence type="predicted"/>
<dbReference type="PANTHER" id="PTHR39555:SF1">
    <property type="entry name" value="TYPE IV PILUS INNER MEMBRANE COMPONENT PILO"/>
    <property type="match status" value="1"/>
</dbReference>
<evidence type="ECO:0000313" key="3">
    <source>
        <dbReference type="EMBL" id="QDG52917.1"/>
    </source>
</evidence>
<dbReference type="Proteomes" id="UP000315995">
    <property type="component" value="Chromosome"/>
</dbReference>
<accession>A0A5B8YES4</accession>
<dbReference type="EMBL" id="CP041186">
    <property type="protein sequence ID" value="QDG52917.1"/>
    <property type="molecule type" value="Genomic_DNA"/>
</dbReference>
<dbReference type="PANTHER" id="PTHR39555">
    <property type="entry name" value="FIMBRIAL ASSEMBLY PROTEIN PILO-LIKE PROTEIN-RELATED"/>
    <property type="match status" value="1"/>
</dbReference>
<organism evidence="3 4">
    <name type="scientific">Persicimonas caeni</name>
    <dbReference type="NCBI Taxonomy" id="2292766"/>
    <lineage>
        <taxon>Bacteria</taxon>
        <taxon>Deltaproteobacteria</taxon>
        <taxon>Bradymonadales</taxon>
        <taxon>Bradymonadaceae</taxon>
        <taxon>Persicimonas</taxon>
    </lineage>
</organism>
<feature type="transmembrane region" description="Helical" evidence="2">
    <location>
        <begin position="17"/>
        <end position="39"/>
    </location>
</feature>
<reference evidence="3 4" key="1">
    <citation type="submission" date="2019-06" db="EMBL/GenBank/DDBJ databases">
        <title>Persicimonas caeni gen. nov., sp. nov., a predatory bacterium isolated from solar saltern.</title>
        <authorList>
            <person name="Wang S."/>
        </authorList>
    </citation>
    <scope>NUCLEOTIDE SEQUENCE [LARGE SCALE GENOMIC DNA]</scope>
    <source>
        <strain evidence="3 4">YN101</strain>
    </source>
</reference>
<gene>
    <name evidence="3" type="ORF">FIV42_19875</name>
</gene>
<dbReference type="InterPro" id="IPR014717">
    <property type="entry name" value="Transl_elong_EF1B/ribsomal_bS6"/>
</dbReference>
<evidence type="ECO:0008006" key="5">
    <source>
        <dbReference type="Google" id="ProtNLM"/>
    </source>
</evidence>
<keyword evidence="2" id="KW-0472">Membrane</keyword>
<name>A0A4Y6PY36_PERCE</name>
<evidence type="ECO:0000256" key="1">
    <source>
        <dbReference type="SAM" id="Coils"/>
    </source>
</evidence>
<feature type="coiled-coil region" evidence="1">
    <location>
        <begin position="43"/>
        <end position="87"/>
    </location>
</feature>
<keyword evidence="1" id="KW-0175">Coiled coil</keyword>
<dbReference type="Gene3D" id="3.30.70.60">
    <property type="match status" value="1"/>
</dbReference>
<evidence type="ECO:0000256" key="2">
    <source>
        <dbReference type="SAM" id="Phobius"/>
    </source>
</evidence>
<dbReference type="Pfam" id="PF04350">
    <property type="entry name" value="PilO"/>
    <property type="match status" value="1"/>
</dbReference>
<evidence type="ECO:0000313" key="4">
    <source>
        <dbReference type="Proteomes" id="UP000315995"/>
    </source>
</evidence>
<dbReference type="OrthoDB" id="5502253at2"/>
<dbReference type="AlphaFoldDB" id="A0A4Y6PY36"/>
<dbReference type="GO" id="GO:0043107">
    <property type="term" value="P:type IV pilus-dependent motility"/>
    <property type="evidence" value="ECO:0007669"/>
    <property type="project" value="InterPro"/>
</dbReference>
<sequence length="195" mass="22408">MNDFIDKFNQVPMAQKVLLLIILLVGLAAGFWFSIYTPIQDDIESNKNQLSKLEQEQKRLERLKENQARMRAKIAELQQELLIAREKLPETAEIPSLLQRIHNQAKTAGLEIQSFQRLESKPQQYYLEIPVNMELVGTFDELANFFQYVGRMTRIVNVKNLSMKRQKSGLNQNGDLVVTAQATTFQLKQKQGGGK</sequence>
<protein>
    <recommendedName>
        <fullName evidence="5">Pilus assembly protein PilO</fullName>
    </recommendedName>
</protein>
<keyword evidence="2" id="KW-0812">Transmembrane</keyword>
<keyword evidence="2" id="KW-1133">Transmembrane helix</keyword>
<dbReference type="GO" id="GO:0043683">
    <property type="term" value="P:type IV pilus assembly"/>
    <property type="evidence" value="ECO:0007669"/>
    <property type="project" value="InterPro"/>
</dbReference>
<keyword evidence="4" id="KW-1185">Reference proteome</keyword>
<accession>A0A4Y6PY36</accession>
<dbReference type="InterPro" id="IPR007445">
    <property type="entry name" value="PilO"/>
</dbReference>